<proteinExistence type="predicted"/>
<gene>
    <name evidence="1" type="ORF">BJ508DRAFT_324997</name>
</gene>
<evidence type="ECO:0000313" key="2">
    <source>
        <dbReference type="Proteomes" id="UP000275078"/>
    </source>
</evidence>
<dbReference type="EMBL" id="ML119668">
    <property type="protein sequence ID" value="RPA82832.1"/>
    <property type="molecule type" value="Genomic_DNA"/>
</dbReference>
<name>A0A3N4I9T6_ASCIM</name>
<dbReference type="AlphaFoldDB" id="A0A3N4I9T6"/>
<keyword evidence="2" id="KW-1185">Reference proteome</keyword>
<evidence type="ECO:0000313" key="1">
    <source>
        <dbReference type="EMBL" id="RPA82832.1"/>
    </source>
</evidence>
<protein>
    <submittedName>
        <fullName evidence="1">Uncharacterized protein</fullName>
    </submittedName>
</protein>
<reference evidence="1 2" key="1">
    <citation type="journal article" date="2018" name="Nat. Ecol. Evol.">
        <title>Pezizomycetes genomes reveal the molecular basis of ectomycorrhizal truffle lifestyle.</title>
        <authorList>
            <person name="Murat C."/>
            <person name="Payen T."/>
            <person name="Noel B."/>
            <person name="Kuo A."/>
            <person name="Morin E."/>
            <person name="Chen J."/>
            <person name="Kohler A."/>
            <person name="Krizsan K."/>
            <person name="Balestrini R."/>
            <person name="Da Silva C."/>
            <person name="Montanini B."/>
            <person name="Hainaut M."/>
            <person name="Levati E."/>
            <person name="Barry K.W."/>
            <person name="Belfiori B."/>
            <person name="Cichocki N."/>
            <person name="Clum A."/>
            <person name="Dockter R.B."/>
            <person name="Fauchery L."/>
            <person name="Guy J."/>
            <person name="Iotti M."/>
            <person name="Le Tacon F."/>
            <person name="Lindquist E.A."/>
            <person name="Lipzen A."/>
            <person name="Malagnac F."/>
            <person name="Mello A."/>
            <person name="Molinier V."/>
            <person name="Miyauchi S."/>
            <person name="Poulain J."/>
            <person name="Riccioni C."/>
            <person name="Rubini A."/>
            <person name="Sitrit Y."/>
            <person name="Splivallo R."/>
            <person name="Traeger S."/>
            <person name="Wang M."/>
            <person name="Zifcakova L."/>
            <person name="Wipf D."/>
            <person name="Zambonelli A."/>
            <person name="Paolocci F."/>
            <person name="Nowrousian M."/>
            <person name="Ottonello S."/>
            <person name="Baldrian P."/>
            <person name="Spatafora J.W."/>
            <person name="Henrissat B."/>
            <person name="Nagy L.G."/>
            <person name="Aury J.M."/>
            <person name="Wincker P."/>
            <person name="Grigoriev I.V."/>
            <person name="Bonfante P."/>
            <person name="Martin F.M."/>
        </authorList>
    </citation>
    <scope>NUCLEOTIDE SEQUENCE [LARGE SCALE GENOMIC DNA]</scope>
    <source>
        <strain evidence="1 2">RN42</strain>
    </source>
</reference>
<accession>A0A3N4I9T6</accession>
<dbReference type="Proteomes" id="UP000275078">
    <property type="component" value="Unassembled WGS sequence"/>
</dbReference>
<sequence>MTTTGIEEEVEETVTFQLSCRCNPEDDNANCPDLVIPKTSEHNVEIFKPTSYHSPIGFKLHYTQSRPAQVQKERLYEIHVNLEEATNHDACERDWYDRYEYKVTREVCKERPGVAGGKILSHIELDQPRGSFHFGYLVAVALDANLKGSGCNDEEYAQLFFEEIHGHLMENGYLLLEHDFKVLDRYKKDMEVTVVEQLGDVWC</sequence>
<organism evidence="1 2">
    <name type="scientific">Ascobolus immersus RN42</name>
    <dbReference type="NCBI Taxonomy" id="1160509"/>
    <lineage>
        <taxon>Eukaryota</taxon>
        <taxon>Fungi</taxon>
        <taxon>Dikarya</taxon>
        <taxon>Ascomycota</taxon>
        <taxon>Pezizomycotina</taxon>
        <taxon>Pezizomycetes</taxon>
        <taxon>Pezizales</taxon>
        <taxon>Ascobolaceae</taxon>
        <taxon>Ascobolus</taxon>
    </lineage>
</organism>